<gene>
    <name evidence="7" type="ORF">NE686_06700</name>
</gene>
<evidence type="ECO:0000313" key="8">
    <source>
        <dbReference type="Proteomes" id="UP001524478"/>
    </source>
</evidence>
<evidence type="ECO:0000256" key="3">
    <source>
        <dbReference type="ARBA" id="ARBA00022989"/>
    </source>
</evidence>
<sequence length="161" mass="18852">MKIDVEEILRRLEGKANTIYFDRDRLKNLLNSTKKKVEGNKTLMEVWEDIKLFLDLLKDWMRGDYREISKGSIIMIIISLLYLVNPLDLIPDFLVAGFIDDLAVIAYVIKKISDELNVYKKWKFSNDNEDSIEVEVEIVEDVINVEDVEDIDHEENNGEKN</sequence>
<feature type="transmembrane region" description="Helical" evidence="5">
    <location>
        <begin position="68"/>
        <end position="84"/>
    </location>
</feature>
<protein>
    <submittedName>
        <fullName evidence="7">YkvA family protein</fullName>
    </submittedName>
</protein>
<proteinExistence type="predicted"/>
<evidence type="ECO:0000259" key="6">
    <source>
        <dbReference type="Pfam" id="PF06803"/>
    </source>
</evidence>
<accession>A0ABT1S8G5</accession>
<keyword evidence="2 5" id="KW-0812">Transmembrane</keyword>
<dbReference type="Pfam" id="PF06803">
    <property type="entry name" value="DUF1232"/>
    <property type="match status" value="1"/>
</dbReference>
<evidence type="ECO:0000256" key="2">
    <source>
        <dbReference type="ARBA" id="ARBA00022692"/>
    </source>
</evidence>
<dbReference type="RefSeq" id="WP_246565811.1">
    <property type="nucleotide sequence ID" value="NZ_JAHLOH010000038.1"/>
</dbReference>
<comment type="caution">
    <text evidence="7">The sequence shown here is derived from an EMBL/GenBank/DDBJ whole genome shotgun (WGS) entry which is preliminary data.</text>
</comment>
<evidence type="ECO:0000256" key="1">
    <source>
        <dbReference type="ARBA" id="ARBA00004127"/>
    </source>
</evidence>
<dbReference type="EMBL" id="JANGAC010000004">
    <property type="protein sequence ID" value="MCQ4922765.1"/>
    <property type="molecule type" value="Genomic_DNA"/>
</dbReference>
<evidence type="ECO:0000256" key="5">
    <source>
        <dbReference type="SAM" id="Phobius"/>
    </source>
</evidence>
<keyword evidence="4 5" id="KW-0472">Membrane</keyword>
<evidence type="ECO:0000313" key="7">
    <source>
        <dbReference type="EMBL" id="MCQ4922765.1"/>
    </source>
</evidence>
<comment type="subcellular location">
    <subcellularLocation>
        <location evidence="1">Endomembrane system</location>
        <topology evidence="1">Multi-pass membrane protein</topology>
    </subcellularLocation>
</comment>
<keyword evidence="8" id="KW-1185">Reference proteome</keyword>
<dbReference type="InterPro" id="IPR010652">
    <property type="entry name" value="DUF1232"/>
</dbReference>
<feature type="domain" description="DUF1232" evidence="6">
    <location>
        <begin position="73"/>
        <end position="106"/>
    </location>
</feature>
<name>A0ABT1S8G5_9FIRM</name>
<dbReference type="Proteomes" id="UP001524478">
    <property type="component" value="Unassembled WGS sequence"/>
</dbReference>
<evidence type="ECO:0000256" key="4">
    <source>
        <dbReference type="ARBA" id="ARBA00023136"/>
    </source>
</evidence>
<organism evidence="7 8">
    <name type="scientific">Tissierella carlieri</name>
    <dbReference type="NCBI Taxonomy" id="689904"/>
    <lineage>
        <taxon>Bacteria</taxon>
        <taxon>Bacillati</taxon>
        <taxon>Bacillota</taxon>
        <taxon>Tissierellia</taxon>
        <taxon>Tissierellales</taxon>
        <taxon>Tissierellaceae</taxon>
        <taxon>Tissierella</taxon>
    </lineage>
</organism>
<reference evidence="7 8" key="1">
    <citation type="submission" date="2022-06" db="EMBL/GenBank/DDBJ databases">
        <title>Isolation of gut microbiota from human fecal samples.</title>
        <authorList>
            <person name="Pamer E.G."/>
            <person name="Barat B."/>
            <person name="Waligurski E."/>
            <person name="Medina S."/>
            <person name="Paddock L."/>
            <person name="Mostad J."/>
        </authorList>
    </citation>
    <scope>NUCLEOTIDE SEQUENCE [LARGE SCALE GENOMIC DNA]</scope>
    <source>
        <strain evidence="7 8">DFI.7.95</strain>
    </source>
</reference>
<keyword evidence="3 5" id="KW-1133">Transmembrane helix</keyword>